<name>A0A368Z745_9HYPH</name>
<sequence>MVWAIQIVETFVKKIFMKNLNKVHLNGLKAVEAIGRLGSLPKAAEELGVSVSAVSQQLIRTEGQIGHAIFERTRGGLVATPFGKGFLARLEEGFQSLSKAVAMADGTDQTLMLSVAPTFASKWLVPRLGRLRSAHPDLKIRIDPSPGIVDLKSSDIDLAIRLGKGDWRDGAPERLLPQRMFPVCTRNVALKLKGPADIFNQPIICYDNPMFSWDDWQAAAGLEGPLPFDGTTFSDPWLGLEAAISGQGIMLAWDLFVEDALADGRLVAPFPARVPSSVGYWLITPNNRKPSQQTLHFQRWIRSEIERENATGSHDLLTSYTEV</sequence>
<evidence type="ECO:0000313" key="6">
    <source>
        <dbReference type="EMBL" id="RCW87799.1"/>
    </source>
</evidence>
<dbReference type="InterPro" id="IPR000847">
    <property type="entry name" value="LysR_HTH_N"/>
</dbReference>
<dbReference type="CDD" id="cd08432">
    <property type="entry name" value="PBP2_GcdR_TrpI_HvrB_AmpR_like"/>
    <property type="match status" value="1"/>
</dbReference>
<dbReference type="InterPro" id="IPR058163">
    <property type="entry name" value="LysR-type_TF_proteobact-type"/>
</dbReference>
<gene>
    <name evidence="6" type="ORF">C7476_101568</name>
</gene>
<evidence type="ECO:0000256" key="1">
    <source>
        <dbReference type="ARBA" id="ARBA00009437"/>
    </source>
</evidence>
<comment type="caution">
    <text evidence="6">The sequence shown here is derived from an EMBL/GenBank/DDBJ whole genome shotgun (WGS) entry which is preliminary data.</text>
</comment>
<dbReference type="InterPro" id="IPR005119">
    <property type="entry name" value="LysR_subst-bd"/>
</dbReference>
<dbReference type="EMBL" id="QPJM01000001">
    <property type="protein sequence ID" value="RCW87799.1"/>
    <property type="molecule type" value="Genomic_DNA"/>
</dbReference>
<dbReference type="Proteomes" id="UP000253324">
    <property type="component" value="Unassembled WGS sequence"/>
</dbReference>
<evidence type="ECO:0000259" key="5">
    <source>
        <dbReference type="PROSITE" id="PS50931"/>
    </source>
</evidence>
<dbReference type="Gene3D" id="1.10.10.10">
    <property type="entry name" value="Winged helix-like DNA-binding domain superfamily/Winged helix DNA-binding domain"/>
    <property type="match status" value="1"/>
</dbReference>
<dbReference type="SUPFAM" id="SSF53850">
    <property type="entry name" value="Periplasmic binding protein-like II"/>
    <property type="match status" value="1"/>
</dbReference>
<keyword evidence="3 6" id="KW-0238">DNA-binding</keyword>
<dbReference type="AlphaFoldDB" id="A0A368Z745"/>
<keyword evidence="4" id="KW-0804">Transcription</keyword>
<accession>A0A368Z745</accession>
<evidence type="ECO:0000256" key="3">
    <source>
        <dbReference type="ARBA" id="ARBA00023125"/>
    </source>
</evidence>
<evidence type="ECO:0000313" key="7">
    <source>
        <dbReference type="Proteomes" id="UP000253324"/>
    </source>
</evidence>
<evidence type="ECO:0000256" key="2">
    <source>
        <dbReference type="ARBA" id="ARBA00023015"/>
    </source>
</evidence>
<dbReference type="GO" id="GO:0043565">
    <property type="term" value="F:sequence-specific DNA binding"/>
    <property type="evidence" value="ECO:0007669"/>
    <property type="project" value="TreeGrafter"/>
</dbReference>
<comment type="similarity">
    <text evidence="1">Belongs to the LysR transcriptional regulatory family.</text>
</comment>
<dbReference type="Pfam" id="PF03466">
    <property type="entry name" value="LysR_substrate"/>
    <property type="match status" value="1"/>
</dbReference>
<reference evidence="6 7" key="1">
    <citation type="submission" date="2018-07" db="EMBL/GenBank/DDBJ databases">
        <title>Genomic Encyclopedia of Type Strains, Phase III (KMG-III): the genomes of soil and plant-associated and newly described type strains.</title>
        <authorList>
            <person name="Whitman W."/>
        </authorList>
    </citation>
    <scope>NUCLEOTIDE SEQUENCE [LARGE SCALE GENOMIC DNA]</scope>
    <source>
        <strain evidence="6 7">31-25a</strain>
    </source>
</reference>
<dbReference type="Pfam" id="PF00126">
    <property type="entry name" value="HTH_1"/>
    <property type="match status" value="1"/>
</dbReference>
<dbReference type="PANTHER" id="PTHR30537">
    <property type="entry name" value="HTH-TYPE TRANSCRIPTIONAL REGULATOR"/>
    <property type="match status" value="1"/>
</dbReference>
<protein>
    <submittedName>
        <fullName evidence="6">DNA-binding transcriptional LysR family regulator</fullName>
    </submittedName>
</protein>
<dbReference type="InterPro" id="IPR036390">
    <property type="entry name" value="WH_DNA-bd_sf"/>
</dbReference>
<evidence type="ECO:0000256" key="4">
    <source>
        <dbReference type="ARBA" id="ARBA00023163"/>
    </source>
</evidence>
<proteinExistence type="inferred from homology"/>
<feature type="domain" description="HTH lysR-type" evidence="5">
    <location>
        <begin position="23"/>
        <end position="80"/>
    </location>
</feature>
<dbReference type="GO" id="GO:0003700">
    <property type="term" value="F:DNA-binding transcription factor activity"/>
    <property type="evidence" value="ECO:0007669"/>
    <property type="project" value="InterPro"/>
</dbReference>
<keyword evidence="7" id="KW-1185">Reference proteome</keyword>
<dbReference type="InterPro" id="IPR036388">
    <property type="entry name" value="WH-like_DNA-bd_sf"/>
</dbReference>
<keyword evidence="2" id="KW-0805">Transcription regulation</keyword>
<dbReference type="GO" id="GO:0006351">
    <property type="term" value="P:DNA-templated transcription"/>
    <property type="evidence" value="ECO:0007669"/>
    <property type="project" value="TreeGrafter"/>
</dbReference>
<dbReference type="Gene3D" id="3.40.190.10">
    <property type="entry name" value="Periplasmic binding protein-like II"/>
    <property type="match status" value="2"/>
</dbReference>
<dbReference type="SUPFAM" id="SSF46785">
    <property type="entry name" value="Winged helix' DNA-binding domain"/>
    <property type="match status" value="1"/>
</dbReference>
<dbReference type="PANTHER" id="PTHR30537:SF74">
    <property type="entry name" value="HTH-TYPE TRANSCRIPTIONAL REGULATOR TRPI"/>
    <property type="match status" value="1"/>
</dbReference>
<organism evidence="6 7">
    <name type="scientific">Phyllobacterium bourgognense</name>
    <dbReference type="NCBI Taxonomy" id="314236"/>
    <lineage>
        <taxon>Bacteria</taxon>
        <taxon>Pseudomonadati</taxon>
        <taxon>Pseudomonadota</taxon>
        <taxon>Alphaproteobacteria</taxon>
        <taxon>Hyphomicrobiales</taxon>
        <taxon>Phyllobacteriaceae</taxon>
        <taxon>Phyllobacterium</taxon>
    </lineage>
</organism>
<dbReference type="PROSITE" id="PS50931">
    <property type="entry name" value="HTH_LYSR"/>
    <property type="match status" value="1"/>
</dbReference>